<dbReference type="AlphaFoldDB" id="A0A916VJN6"/>
<keyword evidence="2" id="KW-1185">Reference proteome</keyword>
<gene>
    <name evidence="1" type="ORF">GCM10011403_22830</name>
</gene>
<evidence type="ECO:0000313" key="2">
    <source>
        <dbReference type="Proteomes" id="UP000627715"/>
    </source>
</evidence>
<sequence>MSIKLPKLIENYFSADSDAGNDIAELFAKNAIVIDEKQTYNGQDAIRKWKSDVTTKFTYESVPFACENLDSKTVVTSKLTGDFPGSPIDLRYFFGLEEDKIAYLEIKP</sequence>
<accession>A0A916VJN6</accession>
<proteinExistence type="predicted"/>
<comment type="caution">
    <text evidence="1">The sequence shown here is derived from an EMBL/GenBank/DDBJ whole genome shotgun (WGS) entry which is preliminary data.</text>
</comment>
<dbReference type="OrthoDB" id="8684708at2"/>
<protein>
    <submittedName>
        <fullName evidence="1">Polyketide cyclase</fullName>
    </submittedName>
</protein>
<dbReference type="RefSeq" id="WP_068810336.1">
    <property type="nucleotide sequence ID" value="NZ_BMIY01000009.1"/>
</dbReference>
<dbReference type="InterPro" id="IPR032710">
    <property type="entry name" value="NTF2-like_dom_sf"/>
</dbReference>
<dbReference type="Gene3D" id="3.10.450.50">
    <property type="match status" value="1"/>
</dbReference>
<reference evidence="1" key="1">
    <citation type="journal article" date="2014" name="Int. J. Syst. Evol. Microbiol.">
        <title>Complete genome sequence of Corynebacterium casei LMG S-19264T (=DSM 44701T), isolated from a smear-ripened cheese.</title>
        <authorList>
            <consortium name="US DOE Joint Genome Institute (JGI-PGF)"/>
            <person name="Walter F."/>
            <person name="Albersmeier A."/>
            <person name="Kalinowski J."/>
            <person name="Ruckert C."/>
        </authorList>
    </citation>
    <scope>NUCLEOTIDE SEQUENCE</scope>
    <source>
        <strain evidence="1">CGMCC 1.15425</strain>
    </source>
</reference>
<dbReference type="EMBL" id="BMIY01000009">
    <property type="protein sequence ID" value="GFZ79072.1"/>
    <property type="molecule type" value="Genomic_DNA"/>
</dbReference>
<dbReference type="SUPFAM" id="SSF54427">
    <property type="entry name" value="NTF2-like"/>
    <property type="match status" value="1"/>
</dbReference>
<name>A0A916VJN6_9GAMM</name>
<evidence type="ECO:0000313" key="1">
    <source>
        <dbReference type="EMBL" id="GFZ79072.1"/>
    </source>
</evidence>
<reference evidence="1" key="2">
    <citation type="submission" date="2020-09" db="EMBL/GenBank/DDBJ databases">
        <authorList>
            <person name="Sun Q."/>
            <person name="Zhou Y."/>
        </authorList>
    </citation>
    <scope>NUCLEOTIDE SEQUENCE</scope>
    <source>
        <strain evidence="1">CGMCC 1.15425</strain>
    </source>
</reference>
<dbReference type="Proteomes" id="UP000627715">
    <property type="component" value="Unassembled WGS sequence"/>
</dbReference>
<organism evidence="1 2">
    <name type="scientific">Pseudohongiella nitratireducens</name>
    <dbReference type="NCBI Taxonomy" id="1768907"/>
    <lineage>
        <taxon>Bacteria</taxon>
        <taxon>Pseudomonadati</taxon>
        <taxon>Pseudomonadota</taxon>
        <taxon>Gammaproteobacteria</taxon>
        <taxon>Pseudomonadales</taxon>
        <taxon>Pseudohongiellaceae</taxon>
        <taxon>Pseudohongiella</taxon>
    </lineage>
</organism>